<evidence type="ECO:0000313" key="6">
    <source>
        <dbReference type="Proteomes" id="UP000034034"/>
    </source>
</evidence>
<dbReference type="PANTHER" id="PTHR16305">
    <property type="entry name" value="TESTICULAR SOLUBLE ADENYLYL CYCLASE"/>
    <property type="match status" value="1"/>
</dbReference>
<evidence type="ECO:0000256" key="3">
    <source>
        <dbReference type="SAM" id="MobiDB-lite"/>
    </source>
</evidence>
<dbReference type="GO" id="GO:0003677">
    <property type="term" value="F:DNA binding"/>
    <property type="evidence" value="ECO:0007669"/>
    <property type="project" value="InterPro"/>
</dbReference>
<dbReference type="HOGENOM" id="CLU_322600_0_0_11"/>
<keyword evidence="2" id="KW-0067">ATP-binding</keyword>
<evidence type="ECO:0000313" key="5">
    <source>
        <dbReference type="EMBL" id="AKG42018.1"/>
    </source>
</evidence>
<dbReference type="KEGG" id="sxi:SXIM_06340"/>
<evidence type="ECO:0000256" key="2">
    <source>
        <dbReference type="ARBA" id="ARBA00022840"/>
    </source>
</evidence>
<dbReference type="SUPFAM" id="SSF52540">
    <property type="entry name" value="P-loop containing nucleoside triphosphate hydrolases"/>
    <property type="match status" value="1"/>
</dbReference>
<dbReference type="Gene3D" id="1.10.10.10">
    <property type="entry name" value="Winged helix-like DNA-binding domain superfamily/Winged helix DNA-binding domain"/>
    <property type="match status" value="1"/>
</dbReference>
<evidence type="ECO:0000256" key="1">
    <source>
        <dbReference type="ARBA" id="ARBA00022741"/>
    </source>
</evidence>
<dbReference type="GO" id="GO:0006355">
    <property type="term" value="P:regulation of DNA-templated transcription"/>
    <property type="evidence" value="ECO:0007669"/>
    <property type="project" value="InterPro"/>
</dbReference>
<feature type="domain" description="HTH luxR-type" evidence="4">
    <location>
        <begin position="857"/>
        <end position="922"/>
    </location>
</feature>
<dbReference type="PROSITE" id="PS50043">
    <property type="entry name" value="HTH_LUXR_2"/>
    <property type="match status" value="1"/>
</dbReference>
<keyword evidence="6" id="KW-1185">Reference proteome</keyword>
<dbReference type="AlphaFoldDB" id="A0A0F7FQ19"/>
<dbReference type="STRING" id="408015.SXIM_06340"/>
<gene>
    <name evidence="5" type="ORF">SXIM_06340</name>
</gene>
<dbReference type="PANTHER" id="PTHR16305:SF35">
    <property type="entry name" value="TRANSCRIPTIONAL ACTIVATOR DOMAIN"/>
    <property type="match status" value="1"/>
</dbReference>
<keyword evidence="1" id="KW-0547">Nucleotide-binding</keyword>
<dbReference type="SMART" id="SM00421">
    <property type="entry name" value="HTH_LUXR"/>
    <property type="match status" value="1"/>
</dbReference>
<dbReference type="Pfam" id="PF00196">
    <property type="entry name" value="GerE"/>
    <property type="match status" value="1"/>
</dbReference>
<proteinExistence type="predicted"/>
<sequence>MIDSLPDQVTTVRPPHGLPGRTSTVTRVIDTATAPGNGPLVLVTGPLGIGRSAVLAAVGDGLAERGHHVLALRVARNERDRPYSLAARLSAELGALHRGTDTRRAPHAAAPVTHPEAGRHLTAVLRAAVKSGEPLFVLIDDLHWADPASRGVLLPKLRSLAGSPVTFVCTFRTLPATTENDRVTLERLRTAGLAHVVPLRPLHSREIDALVAHELQAIPSASLSERLRRDCRGIPSAALGAVAGYRRAGSLRVVDRHAYLASPDRPPEMPPGQPCVEHLRGLGAPVWPVVKALAVLHPLGSAATRLIAEALDTGEDEVRATLDSLRAEGLVCHGPEPGHWRFRLPLHASSLTACLGQYERRRLSQLAVTAVWSGTATAQGCYFAEHLVTAGRFVDPARAAEELFRHGSAAMLEDGHSAERWLRAALDLITEPEPRARVLTVHASTCTIHLRHAEARESAWAVLSRYADLVTAENLLEMEMVYIVSLAGMSDQAALTALADEGWRTLPGGPGHRIICRYNALCLLERWQEAADHLAATREEWSADNDFVAGVGQILDEISHAFLGRPRDFDRAVADPTRWPLWERGPRHRFQRLSWLTRTLMTFGELAPAQRLLETYGLPSGYRPVSDQVVADSQSGHWDRALDLARRALATGGWVGDLTSHTMASREMSVILGARGRINQARSVIENARGVHSMLPHLLAGPEAEQEQSLGATERAHRVISDALALAERLGLVIGTDELWLRRTEMELNAGDPAAARRCAREVARVAELTGTGRSRLCHLIATSMAHRNPAAAAEAVALARHRDQPLELADTLVTVVRHGQADPGLLREAYAVYGDLDALLRKAQLRNLMREQGVPVPGRSATIAENERLLAVLVTEGLTNREMAVALGCSEKSVESRMTRLFKRAGYRSRVELASAMLTGDYTV</sequence>
<dbReference type="GO" id="GO:0005524">
    <property type="term" value="F:ATP binding"/>
    <property type="evidence" value="ECO:0007669"/>
    <property type="project" value="UniProtKB-KW"/>
</dbReference>
<dbReference type="Pfam" id="PF13191">
    <property type="entry name" value="AAA_16"/>
    <property type="match status" value="1"/>
</dbReference>
<protein>
    <submittedName>
        <fullName evidence="5">XiaO protein</fullName>
    </submittedName>
</protein>
<feature type="region of interest" description="Disordered" evidence="3">
    <location>
        <begin position="1"/>
        <end position="23"/>
    </location>
</feature>
<accession>A0A0F7FQ19</accession>
<dbReference type="CDD" id="cd06170">
    <property type="entry name" value="LuxR_C_like"/>
    <property type="match status" value="1"/>
</dbReference>
<dbReference type="GO" id="GO:0004016">
    <property type="term" value="F:adenylate cyclase activity"/>
    <property type="evidence" value="ECO:0007669"/>
    <property type="project" value="TreeGrafter"/>
</dbReference>
<dbReference type="InterPro" id="IPR027417">
    <property type="entry name" value="P-loop_NTPase"/>
</dbReference>
<name>A0A0F7FQ19_9ACTN</name>
<dbReference type="Proteomes" id="UP000034034">
    <property type="component" value="Chromosome"/>
</dbReference>
<dbReference type="PATRIC" id="fig|408015.6.peg.663"/>
<dbReference type="InterPro" id="IPR016032">
    <property type="entry name" value="Sig_transdc_resp-reg_C-effctor"/>
</dbReference>
<dbReference type="RefSeq" id="WP_046722881.1">
    <property type="nucleotide sequence ID" value="NZ_CP009922.3"/>
</dbReference>
<dbReference type="GO" id="GO:0005737">
    <property type="term" value="C:cytoplasm"/>
    <property type="evidence" value="ECO:0007669"/>
    <property type="project" value="TreeGrafter"/>
</dbReference>
<organism evidence="5 6">
    <name type="scientific">Streptomyces xiamenensis</name>
    <dbReference type="NCBI Taxonomy" id="408015"/>
    <lineage>
        <taxon>Bacteria</taxon>
        <taxon>Bacillati</taxon>
        <taxon>Actinomycetota</taxon>
        <taxon>Actinomycetes</taxon>
        <taxon>Kitasatosporales</taxon>
        <taxon>Streptomycetaceae</taxon>
        <taxon>Streptomyces</taxon>
    </lineage>
</organism>
<dbReference type="SUPFAM" id="SSF46894">
    <property type="entry name" value="C-terminal effector domain of the bipartite response regulators"/>
    <property type="match status" value="1"/>
</dbReference>
<evidence type="ECO:0000259" key="4">
    <source>
        <dbReference type="PROSITE" id="PS50043"/>
    </source>
</evidence>
<dbReference type="InterPro" id="IPR000792">
    <property type="entry name" value="Tscrpt_reg_LuxR_C"/>
</dbReference>
<reference evidence="5" key="1">
    <citation type="submission" date="2019-08" db="EMBL/GenBank/DDBJ databases">
        <title>Complete genome sequence of a mangrove-derived Streptomyces xiamenensis.</title>
        <authorList>
            <person name="Xu J."/>
        </authorList>
    </citation>
    <scope>NUCLEOTIDE SEQUENCE</scope>
    <source>
        <strain evidence="5">318</strain>
    </source>
</reference>
<dbReference type="EMBL" id="CP009922">
    <property type="protein sequence ID" value="AKG42018.1"/>
    <property type="molecule type" value="Genomic_DNA"/>
</dbReference>
<dbReference type="Gene3D" id="3.40.50.300">
    <property type="entry name" value="P-loop containing nucleotide triphosphate hydrolases"/>
    <property type="match status" value="1"/>
</dbReference>
<dbReference type="InterPro" id="IPR036388">
    <property type="entry name" value="WH-like_DNA-bd_sf"/>
</dbReference>
<dbReference type="InterPro" id="IPR041664">
    <property type="entry name" value="AAA_16"/>
</dbReference>